<keyword evidence="3" id="KW-0067">ATP-binding</keyword>
<dbReference type="Gene3D" id="1.10.8.60">
    <property type="match status" value="1"/>
</dbReference>
<dbReference type="SUPFAM" id="SSF55785">
    <property type="entry name" value="PYP-like sensor domain (PAS domain)"/>
    <property type="match status" value="1"/>
</dbReference>
<dbReference type="NCBIfam" id="TIGR00229">
    <property type="entry name" value="sensory_box"/>
    <property type="match status" value="1"/>
</dbReference>
<evidence type="ECO:0000256" key="5">
    <source>
        <dbReference type="ARBA" id="ARBA00023125"/>
    </source>
</evidence>
<keyword evidence="11" id="KW-1185">Reference proteome</keyword>
<protein>
    <recommendedName>
        <fullName evidence="7">HTH-type transcriptional regulatory protein TyrR</fullName>
    </recommendedName>
</protein>
<evidence type="ECO:0000256" key="3">
    <source>
        <dbReference type="ARBA" id="ARBA00022840"/>
    </source>
</evidence>
<evidence type="ECO:0000256" key="7">
    <source>
        <dbReference type="ARBA" id="ARBA00029500"/>
    </source>
</evidence>
<evidence type="ECO:0000256" key="1">
    <source>
        <dbReference type="ARBA" id="ARBA00022741"/>
    </source>
</evidence>
<keyword evidence="1" id="KW-0547">Nucleotide-binding</keyword>
<dbReference type="PANTHER" id="PTHR32071">
    <property type="entry name" value="TRANSCRIPTIONAL REGULATORY PROTEIN"/>
    <property type="match status" value="1"/>
</dbReference>
<reference evidence="10 11" key="1">
    <citation type="submission" date="2019-07" db="EMBL/GenBank/DDBJ databases">
        <title>Whole genome shotgun sequence of Marinococcus halophilus NBRC 102359.</title>
        <authorList>
            <person name="Hosoyama A."/>
            <person name="Uohara A."/>
            <person name="Ohji S."/>
            <person name="Ichikawa N."/>
        </authorList>
    </citation>
    <scope>NUCLEOTIDE SEQUENCE [LARGE SCALE GENOMIC DNA]</scope>
    <source>
        <strain evidence="10 11">NBRC 102359</strain>
    </source>
</reference>
<name>A0A510YBA9_MARHA</name>
<dbReference type="GO" id="GO:0006355">
    <property type="term" value="P:regulation of DNA-templated transcription"/>
    <property type="evidence" value="ECO:0007669"/>
    <property type="project" value="InterPro"/>
</dbReference>
<dbReference type="PROSITE" id="PS00676">
    <property type="entry name" value="SIGMA54_INTERACT_2"/>
    <property type="match status" value="1"/>
</dbReference>
<dbReference type="SMART" id="SM00091">
    <property type="entry name" value="PAS"/>
    <property type="match status" value="1"/>
</dbReference>
<dbReference type="SUPFAM" id="SSF46689">
    <property type="entry name" value="Homeodomain-like"/>
    <property type="match status" value="1"/>
</dbReference>
<accession>A0A510YBA9</accession>
<dbReference type="PROSITE" id="PS50045">
    <property type="entry name" value="SIGMA54_INTERACT_4"/>
    <property type="match status" value="1"/>
</dbReference>
<dbReference type="EMBL" id="BJUN01000022">
    <property type="protein sequence ID" value="GEK59931.1"/>
    <property type="molecule type" value="Genomic_DNA"/>
</dbReference>
<dbReference type="Gene3D" id="3.40.50.300">
    <property type="entry name" value="P-loop containing nucleotide triphosphate hydrolases"/>
    <property type="match status" value="1"/>
</dbReference>
<evidence type="ECO:0000256" key="6">
    <source>
        <dbReference type="ARBA" id="ARBA00023163"/>
    </source>
</evidence>
<dbReference type="PROSITE" id="PS00675">
    <property type="entry name" value="SIGMA54_INTERACT_1"/>
    <property type="match status" value="1"/>
</dbReference>
<dbReference type="InterPro" id="IPR009057">
    <property type="entry name" value="Homeodomain-like_sf"/>
</dbReference>
<gene>
    <name evidence="10" type="ORF">MHA01_28360</name>
</gene>
<dbReference type="CDD" id="cd00130">
    <property type="entry name" value="PAS"/>
    <property type="match status" value="1"/>
</dbReference>
<dbReference type="InterPro" id="IPR003593">
    <property type="entry name" value="AAA+_ATPase"/>
</dbReference>
<keyword evidence="6" id="KW-0804">Transcription</keyword>
<evidence type="ECO:0000259" key="9">
    <source>
        <dbReference type="PROSITE" id="PS50112"/>
    </source>
</evidence>
<proteinExistence type="predicted"/>
<feature type="domain" description="PAS" evidence="9">
    <location>
        <begin position="7"/>
        <end position="66"/>
    </location>
</feature>
<dbReference type="Gene3D" id="1.10.10.60">
    <property type="entry name" value="Homeodomain-like"/>
    <property type="match status" value="1"/>
</dbReference>
<evidence type="ECO:0000313" key="11">
    <source>
        <dbReference type="Proteomes" id="UP000321051"/>
    </source>
</evidence>
<dbReference type="OrthoDB" id="9771372at2"/>
<keyword evidence="4" id="KW-0805">Transcription regulation</keyword>
<dbReference type="InterPro" id="IPR000014">
    <property type="entry name" value="PAS"/>
</dbReference>
<dbReference type="Gene3D" id="3.30.450.20">
    <property type="entry name" value="PAS domain"/>
    <property type="match status" value="1"/>
</dbReference>
<dbReference type="GO" id="GO:0003677">
    <property type="term" value="F:DNA binding"/>
    <property type="evidence" value="ECO:0007669"/>
    <property type="project" value="UniProtKB-KW"/>
</dbReference>
<dbReference type="InterPro" id="IPR025944">
    <property type="entry name" value="Sigma_54_int_dom_CS"/>
</dbReference>
<evidence type="ECO:0000256" key="4">
    <source>
        <dbReference type="ARBA" id="ARBA00023015"/>
    </source>
</evidence>
<feature type="domain" description="Sigma-54 factor interaction" evidence="8">
    <location>
        <begin position="153"/>
        <end position="382"/>
    </location>
</feature>
<keyword evidence="5" id="KW-0238">DNA-binding</keyword>
<dbReference type="InterPro" id="IPR002078">
    <property type="entry name" value="Sigma_54_int"/>
</dbReference>
<dbReference type="InterPro" id="IPR030828">
    <property type="entry name" value="HTH_TyrR"/>
</dbReference>
<sequence length="476" mass="53898">MTEPFYLDRSFQDVFNKLEDGIFIADDSGYALWVNETSVKQIGSPLEEIIGKHVTELESREMFTPSVTNLVLDKREAVSSIQTSQNRKLLASGYLVPMEAQRDYVLVHVKDITDMVRSSLQLEKAESVINFYVEELKKTKEDHKLTETEDSELIGKSKKFMEMKQLIKTTAQVDATLLIQGETGVGKSVIAKNIHETSERKDRPFIPLNCSAIPAALLESELFGYKKGAFTGANAKGKKGIVQEAEGGTLFLDEIGDLPLELQPKLLQLMQEKLYIPVGSSSVETTDIRIITATNSDLSAMVAEGRFREDLYYRLNVISVEVPSLRERFEDIPLFVHHYMEIYNKKYNRSCILSNEAMECFQNYEWPGNIRELENVIERAVITSSTDLIVAEELPDKLKIYEEKSPSRYVPDMEKQSLPSYLEDVEKQAIIKAFQKNGSSRKAADALGITQSAFMRRVKKYNLALQKSLSNSDSVH</sequence>
<evidence type="ECO:0000313" key="10">
    <source>
        <dbReference type="EMBL" id="GEK59931.1"/>
    </source>
</evidence>
<dbReference type="InterPro" id="IPR058031">
    <property type="entry name" value="AAA_lid_NorR"/>
</dbReference>
<dbReference type="PANTHER" id="PTHR32071:SF57">
    <property type="entry name" value="C4-DICARBOXYLATE TRANSPORT TRANSCRIPTIONAL REGULATORY PROTEIN DCTD"/>
    <property type="match status" value="1"/>
</dbReference>
<dbReference type="PROSITE" id="PS50112">
    <property type="entry name" value="PAS"/>
    <property type="match status" value="1"/>
</dbReference>
<dbReference type="Pfam" id="PF25601">
    <property type="entry name" value="AAA_lid_14"/>
    <property type="match status" value="1"/>
</dbReference>
<dbReference type="InterPro" id="IPR025662">
    <property type="entry name" value="Sigma_54_int_dom_ATP-bd_1"/>
</dbReference>
<dbReference type="PROSITE" id="PS00688">
    <property type="entry name" value="SIGMA54_INTERACT_3"/>
    <property type="match status" value="1"/>
</dbReference>
<dbReference type="InterPro" id="IPR035965">
    <property type="entry name" value="PAS-like_dom_sf"/>
</dbReference>
<keyword evidence="2" id="KW-0058">Aromatic hydrocarbons catabolism</keyword>
<dbReference type="Proteomes" id="UP000321051">
    <property type="component" value="Unassembled WGS sequence"/>
</dbReference>
<comment type="caution">
    <text evidence="10">The sequence shown here is derived from an EMBL/GenBank/DDBJ whole genome shotgun (WGS) entry which is preliminary data.</text>
</comment>
<organism evidence="10 11">
    <name type="scientific">Marinococcus halophilus</name>
    <dbReference type="NCBI Taxonomy" id="1371"/>
    <lineage>
        <taxon>Bacteria</taxon>
        <taxon>Bacillati</taxon>
        <taxon>Bacillota</taxon>
        <taxon>Bacilli</taxon>
        <taxon>Bacillales</taxon>
        <taxon>Bacillaceae</taxon>
        <taxon>Marinococcus</taxon>
    </lineage>
</organism>
<dbReference type="SMART" id="SM00382">
    <property type="entry name" value="AAA"/>
    <property type="match status" value="1"/>
</dbReference>
<dbReference type="InterPro" id="IPR027417">
    <property type="entry name" value="P-loop_NTPase"/>
</dbReference>
<dbReference type="SUPFAM" id="SSF52540">
    <property type="entry name" value="P-loop containing nucleoside triphosphate hydrolases"/>
    <property type="match status" value="1"/>
</dbReference>
<dbReference type="AlphaFoldDB" id="A0A510YBA9"/>
<evidence type="ECO:0000256" key="2">
    <source>
        <dbReference type="ARBA" id="ARBA00022797"/>
    </source>
</evidence>
<dbReference type="Pfam" id="PF18024">
    <property type="entry name" value="HTH_50"/>
    <property type="match status" value="1"/>
</dbReference>
<dbReference type="FunFam" id="3.40.50.300:FF:000006">
    <property type="entry name" value="DNA-binding transcriptional regulator NtrC"/>
    <property type="match status" value="1"/>
</dbReference>
<dbReference type="GO" id="GO:0005524">
    <property type="term" value="F:ATP binding"/>
    <property type="evidence" value="ECO:0007669"/>
    <property type="project" value="UniProtKB-KW"/>
</dbReference>
<dbReference type="CDD" id="cd00009">
    <property type="entry name" value="AAA"/>
    <property type="match status" value="1"/>
</dbReference>
<evidence type="ECO:0000259" key="8">
    <source>
        <dbReference type="PROSITE" id="PS50045"/>
    </source>
</evidence>
<dbReference type="Pfam" id="PF00158">
    <property type="entry name" value="Sigma54_activat"/>
    <property type="match status" value="1"/>
</dbReference>
<dbReference type="RefSeq" id="WP_094908935.1">
    <property type="nucleotide sequence ID" value="NZ_BJUN01000022.1"/>
</dbReference>
<dbReference type="InterPro" id="IPR025943">
    <property type="entry name" value="Sigma_54_int_dom_ATP-bd_2"/>
</dbReference>